<name>A0ABV0EL05_9ENTE</name>
<dbReference type="Gene3D" id="1.10.10.10">
    <property type="entry name" value="Winged helix-like DNA-binding domain superfamily/Winged helix DNA-binding domain"/>
    <property type="match status" value="1"/>
</dbReference>
<evidence type="ECO:0000313" key="4">
    <source>
        <dbReference type="EMBL" id="MEO1769321.1"/>
    </source>
</evidence>
<dbReference type="PANTHER" id="PTHR30185:SF18">
    <property type="entry name" value="TRANSCRIPTIONAL REGULATOR MTLR"/>
    <property type="match status" value="1"/>
</dbReference>
<reference evidence="4 5" key="1">
    <citation type="submission" date="2021-03" db="EMBL/GenBank/DDBJ databases">
        <authorList>
            <person name="Gilmore M.S."/>
            <person name="Schwartzman J."/>
            <person name="Van Tyne D."/>
            <person name="Martin M."/>
            <person name="Earl A.M."/>
            <person name="Manson A.L."/>
            <person name="Straub T."/>
            <person name="Salamzade R."/>
            <person name="Saavedra J."/>
            <person name="Lebreton F."/>
            <person name="Prichula J."/>
            <person name="Schaufler K."/>
            <person name="Gaca A."/>
            <person name="Sgardioli B."/>
            <person name="Wagenaar J."/>
            <person name="Strong T."/>
        </authorList>
    </citation>
    <scope>NUCLEOTIDE SEQUENCE [LARGE SCALE GENOMIC DNA]</scope>
    <source>
        <strain evidence="4 5">665A</strain>
    </source>
</reference>
<keyword evidence="5" id="KW-1185">Reference proteome</keyword>
<organism evidence="4 5">
    <name type="scientific">Candidatus Enterococcus ferrettii</name>
    <dbReference type="NCBI Taxonomy" id="2815324"/>
    <lineage>
        <taxon>Bacteria</taxon>
        <taxon>Bacillati</taxon>
        <taxon>Bacillota</taxon>
        <taxon>Bacilli</taxon>
        <taxon>Lactobacillales</taxon>
        <taxon>Enterococcaceae</taxon>
        <taxon>Enterococcus</taxon>
    </lineage>
</organism>
<evidence type="ECO:0000313" key="5">
    <source>
        <dbReference type="Proteomes" id="UP000664357"/>
    </source>
</evidence>
<dbReference type="InterPro" id="IPR050661">
    <property type="entry name" value="BglG_antiterminators"/>
</dbReference>
<dbReference type="InterPro" id="IPR007737">
    <property type="entry name" value="Mga_HTH"/>
</dbReference>
<keyword evidence="1" id="KW-0805">Transcription regulation</keyword>
<evidence type="ECO:0000256" key="1">
    <source>
        <dbReference type="ARBA" id="ARBA00023015"/>
    </source>
</evidence>
<sequence>MRELLATREQNLLQLLELLQTKNFATFLQLQEAMQVNTRTLTALIEYSNELFYSIRIQKIAEGPVKLILPSNLSVSYCYQKILTASPEFQLIELVFLETLTLDDLADKLFISRSTLRRLLRKINKILAMRDFQIDPSTLDFTGDEKQICNFMIHLFMEKYSDCTFLFSEHRVQFVEKIIKQTMKKRAVPLSFPDFFRVKVWLLIIFHRADRKVLKPSVSQETYFQRPSFLSAFSTSSLRSNLGFALKSNRYLDFIDAVISDGFIFSYQELLDKADQNPSLKERKQKFEEIIHKIEAYFNISAENFLDKILVDLCNVSNLQIGPPYILYDSQSVFIREASKFNSSFIQSLQDLFWAVYPHLKTHVLHTYIYILITHWPNLLSELRKNAEKLAISLVFDSDSEHLDMIKELIQTIFPHKFSVTVINTFENLTQLPTIVSDEIIVTNIQGLVVSDKTIISFSLYPTTEELENLFACYEENCHKKRL</sequence>
<evidence type="ECO:0000256" key="2">
    <source>
        <dbReference type="ARBA" id="ARBA00023163"/>
    </source>
</evidence>
<evidence type="ECO:0000259" key="3">
    <source>
        <dbReference type="Pfam" id="PF05043"/>
    </source>
</evidence>
<dbReference type="Pfam" id="PF05043">
    <property type="entry name" value="Mga"/>
    <property type="match status" value="1"/>
</dbReference>
<protein>
    <recommendedName>
        <fullName evidence="3">Mga helix-turn-helix domain-containing protein</fullName>
    </recommendedName>
</protein>
<keyword evidence="2" id="KW-0804">Transcription</keyword>
<feature type="domain" description="Mga helix-turn-helix" evidence="3">
    <location>
        <begin position="72"/>
        <end position="156"/>
    </location>
</feature>
<dbReference type="PANTHER" id="PTHR30185">
    <property type="entry name" value="CRYPTIC BETA-GLUCOSIDE BGL OPERON ANTITERMINATOR"/>
    <property type="match status" value="1"/>
</dbReference>
<proteinExistence type="predicted"/>
<reference evidence="4 5" key="2">
    <citation type="submission" date="2024-02" db="EMBL/GenBank/DDBJ databases">
        <title>The Genome Sequence of Enterococcus sp. DIV0159.</title>
        <authorList>
            <person name="Earl A."/>
            <person name="Manson A."/>
            <person name="Gilmore M."/>
            <person name="Sanders J."/>
            <person name="Shea T."/>
            <person name="Howe W."/>
            <person name="Livny J."/>
            <person name="Cuomo C."/>
            <person name="Neafsey D."/>
            <person name="Birren B."/>
        </authorList>
    </citation>
    <scope>NUCLEOTIDE SEQUENCE [LARGE SCALE GENOMIC DNA]</scope>
    <source>
        <strain evidence="4 5">665A</strain>
    </source>
</reference>
<comment type="caution">
    <text evidence="4">The sequence shown here is derived from an EMBL/GenBank/DDBJ whole genome shotgun (WGS) entry which is preliminary data.</text>
</comment>
<dbReference type="InterPro" id="IPR036388">
    <property type="entry name" value="WH-like_DNA-bd_sf"/>
</dbReference>
<gene>
    <name evidence="4" type="ORF">JZO67_001272</name>
</gene>
<dbReference type="EMBL" id="JAFREL020000001">
    <property type="protein sequence ID" value="MEO1769321.1"/>
    <property type="molecule type" value="Genomic_DNA"/>
</dbReference>
<dbReference type="RefSeq" id="WP_207704849.1">
    <property type="nucleotide sequence ID" value="NZ_JAFREL020000001.1"/>
</dbReference>
<dbReference type="Proteomes" id="UP000664357">
    <property type="component" value="Unassembled WGS sequence"/>
</dbReference>
<accession>A0ABV0EL05</accession>